<organism evidence="2 3">
    <name type="scientific">Synaphobranchus kaupii</name>
    <name type="common">Kaup's arrowtooth eel</name>
    <dbReference type="NCBI Taxonomy" id="118154"/>
    <lineage>
        <taxon>Eukaryota</taxon>
        <taxon>Metazoa</taxon>
        <taxon>Chordata</taxon>
        <taxon>Craniata</taxon>
        <taxon>Vertebrata</taxon>
        <taxon>Euteleostomi</taxon>
        <taxon>Actinopterygii</taxon>
        <taxon>Neopterygii</taxon>
        <taxon>Teleostei</taxon>
        <taxon>Anguilliformes</taxon>
        <taxon>Synaphobranchidae</taxon>
        <taxon>Synaphobranchus</taxon>
    </lineage>
</organism>
<comment type="caution">
    <text evidence="2">The sequence shown here is derived from an EMBL/GenBank/DDBJ whole genome shotgun (WGS) entry which is preliminary data.</text>
</comment>
<reference evidence="2" key="1">
    <citation type="journal article" date="2023" name="Science">
        <title>Genome structures resolve the early diversification of teleost fishes.</title>
        <authorList>
            <person name="Parey E."/>
            <person name="Louis A."/>
            <person name="Montfort J."/>
            <person name="Bouchez O."/>
            <person name="Roques C."/>
            <person name="Iampietro C."/>
            <person name="Lluch J."/>
            <person name="Castinel A."/>
            <person name="Donnadieu C."/>
            <person name="Desvignes T."/>
            <person name="Floi Bucao C."/>
            <person name="Jouanno E."/>
            <person name="Wen M."/>
            <person name="Mejri S."/>
            <person name="Dirks R."/>
            <person name="Jansen H."/>
            <person name="Henkel C."/>
            <person name="Chen W.J."/>
            <person name="Zahm M."/>
            <person name="Cabau C."/>
            <person name="Klopp C."/>
            <person name="Thompson A.W."/>
            <person name="Robinson-Rechavi M."/>
            <person name="Braasch I."/>
            <person name="Lecointre G."/>
            <person name="Bobe J."/>
            <person name="Postlethwait J.H."/>
            <person name="Berthelot C."/>
            <person name="Roest Crollius H."/>
            <person name="Guiguen Y."/>
        </authorList>
    </citation>
    <scope>NUCLEOTIDE SEQUENCE</scope>
    <source>
        <strain evidence="2">WJC10195</strain>
    </source>
</reference>
<feature type="domain" description="DUF5641" evidence="1">
    <location>
        <begin position="43"/>
        <end position="89"/>
    </location>
</feature>
<dbReference type="InterPro" id="IPR040676">
    <property type="entry name" value="DUF5641"/>
</dbReference>
<evidence type="ECO:0000313" key="2">
    <source>
        <dbReference type="EMBL" id="KAJ8381247.1"/>
    </source>
</evidence>
<name>A0A9Q1GC43_SYNKA</name>
<dbReference type="Proteomes" id="UP001152622">
    <property type="component" value="Chromosome 1"/>
</dbReference>
<dbReference type="EMBL" id="JAINUF010000001">
    <property type="protein sequence ID" value="KAJ8381247.1"/>
    <property type="molecule type" value="Genomic_DNA"/>
</dbReference>
<proteinExistence type="predicted"/>
<protein>
    <recommendedName>
        <fullName evidence="1">DUF5641 domain-containing protein</fullName>
    </recommendedName>
</protein>
<evidence type="ECO:0000313" key="3">
    <source>
        <dbReference type="Proteomes" id="UP001152622"/>
    </source>
</evidence>
<dbReference type="AlphaFoldDB" id="A0A9Q1GC43"/>
<dbReference type="Pfam" id="PF18701">
    <property type="entry name" value="DUF5641"/>
    <property type="match status" value="1"/>
</dbReference>
<dbReference type="PANTHER" id="PTHR47331">
    <property type="entry name" value="PHD-TYPE DOMAIN-CONTAINING PROTEIN"/>
    <property type="match status" value="1"/>
</dbReference>
<gene>
    <name evidence="2" type="ORF">SKAU_G00020250</name>
</gene>
<sequence>MEHNAQLANTTWLTGPAFLSRPEGAVTSEEESYNLIDPDSDTEVQHLTNTFWNRWRREYLQTLQSCSKWQDARPNIKKCDLVLLKDSQVQ</sequence>
<dbReference type="OrthoDB" id="10068969at2759"/>
<dbReference type="PANTHER" id="PTHR47331:SF6">
    <property type="entry name" value="DOUBLECORTIN DOMAIN-CONTAINING PROTEIN"/>
    <property type="match status" value="1"/>
</dbReference>
<keyword evidence="3" id="KW-1185">Reference proteome</keyword>
<evidence type="ECO:0000259" key="1">
    <source>
        <dbReference type="Pfam" id="PF18701"/>
    </source>
</evidence>
<accession>A0A9Q1GC43</accession>